<evidence type="ECO:0000313" key="1">
    <source>
        <dbReference type="EMBL" id="OAE32854.1"/>
    </source>
</evidence>
<dbReference type="PANTHER" id="PTHR47679">
    <property type="entry name" value="PROTEIN TORNADO 1"/>
    <property type="match status" value="1"/>
</dbReference>
<reference evidence="1" key="1">
    <citation type="submission" date="2016-03" db="EMBL/GenBank/DDBJ databases">
        <title>Mechanisms controlling the formation of the plant cell surface in tip-growing cells are functionally conserved among land plants.</title>
        <authorList>
            <person name="Honkanen S."/>
            <person name="Jones V.A."/>
            <person name="Morieri G."/>
            <person name="Champion C."/>
            <person name="Hetherington A.J."/>
            <person name="Kelly S."/>
            <person name="Saint-Marcoux D."/>
            <person name="Proust H."/>
            <person name="Prescott H."/>
            <person name="Dolan L."/>
        </authorList>
    </citation>
    <scope>NUCLEOTIDE SEQUENCE [LARGE SCALE GENOMIC DNA]</scope>
    <source>
        <tissue evidence="1">Whole gametophyte</tissue>
    </source>
</reference>
<dbReference type="SUPFAM" id="SSF52047">
    <property type="entry name" value="RNI-like"/>
    <property type="match status" value="1"/>
</dbReference>
<dbReference type="Gene3D" id="3.80.10.10">
    <property type="entry name" value="Ribonuclease Inhibitor"/>
    <property type="match status" value="1"/>
</dbReference>
<proteinExistence type="predicted"/>
<gene>
    <name evidence="1" type="ORF">AXG93_1409s1210</name>
</gene>
<organism evidence="1 2">
    <name type="scientific">Marchantia polymorpha subsp. ruderalis</name>
    <dbReference type="NCBI Taxonomy" id="1480154"/>
    <lineage>
        <taxon>Eukaryota</taxon>
        <taxon>Viridiplantae</taxon>
        <taxon>Streptophyta</taxon>
        <taxon>Embryophyta</taxon>
        <taxon>Marchantiophyta</taxon>
        <taxon>Marchantiopsida</taxon>
        <taxon>Marchantiidae</taxon>
        <taxon>Marchantiales</taxon>
        <taxon>Marchantiaceae</taxon>
        <taxon>Marchantia</taxon>
    </lineage>
</organism>
<dbReference type="InterPro" id="IPR032675">
    <property type="entry name" value="LRR_dom_sf"/>
</dbReference>
<comment type="caution">
    <text evidence="1">The sequence shown here is derived from an EMBL/GenBank/DDBJ whole genome shotgun (WGS) entry which is preliminary data.</text>
</comment>
<dbReference type="Proteomes" id="UP000077202">
    <property type="component" value="Unassembled WGS sequence"/>
</dbReference>
<keyword evidence="2" id="KW-1185">Reference proteome</keyword>
<dbReference type="AlphaFoldDB" id="A0A176WJ12"/>
<evidence type="ECO:0000313" key="2">
    <source>
        <dbReference type="Proteomes" id="UP000077202"/>
    </source>
</evidence>
<accession>A0A176WJ12</accession>
<protein>
    <submittedName>
        <fullName evidence="1">Uncharacterized protein</fullName>
    </submittedName>
</protein>
<dbReference type="PANTHER" id="PTHR47679:SF1">
    <property type="entry name" value="PROTEIN TORNADO 1"/>
    <property type="match status" value="1"/>
</dbReference>
<name>A0A176WJ12_MARPO</name>
<dbReference type="EMBL" id="LVLJ01000725">
    <property type="protein sequence ID" value="OAE32854.1"/>
    <property type="molecule type" value="Genomic_DNA"/>
</dbReference>
<sequence>MNGKTGETPVQRRLELFVRSEDTLEGEWEELLRCMRGNHLTHLDLSDSELDEEAFRDVMGVLQVNLALQEIDVSRTSWARDGKAAQIQQALQHNKERAGYMSVFREANLTFGDAKAGRLFLCGSPRAGELIALGQHFQAQESSSSNRTISYASNDGFVSEIVFARLIEKFLGKQSRFQNVDRKVLENILINLDLCFKLEDTSKYFIPSFIPEYASKEEQNDLEGTHVMKWENRSEISLFVGIRIQCQDGTTMSLIAAFFPRFRVDVLMLRSSEKSREEAITYVRKHIVQELISFCASPKGCPGVALVLGVIQTSSVKMLIPSHLIVAILIEKLESDFIRSINEKLEEMSSESLHVMQKEELFHYEHCWPPIGSDIGRIFELARDLLWESDVEAIVNKIRHDQIQQLRLLQEGLNDLAQCYPEAENMVSGSNAPQMKDLKPPRSSFLSRSITSVENRSTQLLLSKFSQQAGKDDDLHRKIDDLDKRLRKVQSIVERMDMNVQHIISVQQELQSTLSVFMSKVDRIIGYSQAFQQVKTLKRPYVTDNVGLFYKLSATLHVGRIVRLHLMCESVTGFHTVEDQEGLKIRLDSEKLGWIRKTIEISY</sequence>